<keyword evidence="3" id="KW-1185">Reference proteome</keyword>
<evidence type="ECO:0000313" key="3">
    <source>
        <dbReference type="Proteomes" id="UP000527143"/>
    </source>
</evidence>
<feature type="signal peptide" evidence="1">
    <location>
        <begin position="1"/>
        <end position="23"/>
    </location>
</feature>
<dbReference type="EMBL" id="JACIJF010000002">
    <property type="protein sequence ID" value="MBB5709551.1"/>
    <property type="molecule type" value="Genomic_DNA"/>
</dbReference>
<gene>
    <name evidence="2" type="ORF">FHT02_000773</name>
</gene>
<evidence type="ECO:0000313" key="2">
    <source>
        <dbReference type="EMBL" id="MBB5709551.1"/>
    </source>
</evidence>
<sequence>MIRVPVIAFCCAASLAVPSVSLGNPLQNLVTGSTALPSYSSSARQVLAAPLIIDARVRDAVRIKGAEAADVQPGRARFYLVVEVLALIRGTESVPLRLGYVADVALDARGKAPKLKKQRVLLFARPLPTRADHIQLIDPDGQRPWSPELDSLVRGITREVVAANAPPAVKGVGNAFHVPGSLPGEGETQIFLQTATNVPVSLQVLRRPGEQPRWSVSLGDIVDETGGPVRPDTLLWYHLACGLPRELPVGSIDSADATNAQIAREDYQLVLQSLGPCR</sequence>
<reference evidence="2 3" key="1">
    <citation type="submission" date="2020-08" db="EMBL/GenBank/DDBJ databases">
        <title>Genomic Encyclopedia of Type Strains, Phase IV (KMG-IV): sequencing the most valuable type-strain genomes for metagenomic binning, comparative biology and taxonomic classification.</title>
        <authorList>
            <person name="Goeker M."/>
        </authorList>
    </citation>
    <scope>NUCLEOTIDE SEQUENCE [LARGE SCALE GENOMIC DNA]</scope>
    <source>
        <strain evidence="2 3">DSM 26736</strain>
    </source>
</reference>
<proteinExistence type="predicted"/>
<dbReference type="Proteomes" id="UP000527143">
    <property type="component" value="Unassembled WGS sequence"/>
</dbReference>
<keyword evidence="1" id="KW-0732">Signal</keyword>
<accession>A0A840YNR0</accession>
<comment type="caution">
    <text evidence="2">The sequence shown here is derived from an EMBL/GenBank/DDBJ whole genome shotgun (WGS) entry which is preliminary data.</text>
</comment>
<evidence type="ECO:0000256" key="1">
    <source>
        <dbReference type="SAM" id="SignalP"/>
    </source>
</evidence>
<name>A0A840YNR0_9SPHN</name>
<feature type="chain" id="PRO_5032941703" evidence="1">
    <location>
        <begin position="24"/>
        <end position="278"/>
    </location>
</feature>
<protein>
    <submittedName>
        <fullName evidence="2">Uncharacterized protein</fullName>
    </submittedName>
</protein>
<organism evidence="2 3">
    <name type="scientific">Sphingomonas xinjiangensis</name>
    <dbReference type="NCBI Taxonomy" id="643568"/>
    <lineage>
        <taxon>Bacteria</taxon>
        <taxon>Pseudomonadati</taxon>
        <taxon>Pseudomonadota</taxon>
        <taxon>Alphaproteobacteria</taxon>
        <taxon>Sphingomonadales</taxon>
        <taxon>Sphingomonadaceae</taxon>
        <taxon>Sphingomonas</taxon>
    </lineage>
</organism>
<dbReference type="AlphaFoldDB" id="A0A840YNR0"/>
<dbReference type="RefSeq" id="WP_246352176.1">
    <property type="nucleotide sequence ID" value="NZ_JACIJF010000002.1"/>
</dbReference>